<dbReference type="RefSeq" id="WP_129012857.1">
    <property type="nucleotide sequence ID" value="NZ_CBCSEI010000001.1"/>
</dbReference>
<feature type="domain" description="AAA+ ATPase" evidence="4">
    <location>
        <begin position="44"/>
        <end position="185"/>
    </location>
</feature>
<keyword evidence="1" id="KW-0547">Nucleotide-binding</keyword>
<dbReference type="EMBL" id="NXII01000003">
    <property type="protein sequence ID" value="RXI42534.1"/>
    <property type="molecule type" value="Genomic_DNA"/>
</dbReference>
<evidence type="ECO:0000256" key="3">
    <source>
        <dbReference type="ARBA" id="ARBA00061607"/>
    </source>
</evidence>
<gene>
    <name evidence="5" type="ORF">CP963_03290</name>
</gene>
<proteinExistence type="inferred from homology"/>
<dbReference type="InterPro" id="IPR011703">
    <property type="entry name" value="ATPase_AAA-3"/>
</dbReference>
<dbReference type="Proteomes" id="UP000290378">
    <property type="component" value="Unassembled WGS sequence"/>
</dbReference>
<name>A0AA94FH48_9BACT</name>
<dbReference type="InterPro" id="IPR050764">
    <property type="entry name" value="CbbQ/NirQ/NorQ/GpvN"/>
</dbReference>
<dbReference type="GO" id="GO:0005524">
    <property type="term" value="F:ATP binding"/>
    <property type="evidence" value="ECO:0007669"/>
    <property type="project" value="UniProtKB-KW"/>
</dbReference>
<dbReference type="InterPro" id="IPR027417">
    <property type="entry name" value="P-loop_NTPase"/>
</dbReference>
<dbReference type="Pfam" id="PF17863">
    <property type="entry name" value="AAA_lid_2"/>
    <property type="match status" value="1"/>
</dbReference>
<evidence type="ECO:0000313" key="5">
    <source>
        <dbReference type="EMBL" id="RXI42534.1"/>
    </source>
</evidence>
<dbReference type="SMART" id="SM00382">
    <property type="entry name" value="AAA"/>
    <property type="match status" value="1"/>
</dbReference>
<dbReference type="Gene3D" id="1.10.8.80">
    <property type="entry name" value="Magnesium chelatase subunit I, C-Terminal domain"/>
    <property type="match status" value="1"/>
</dbReference>
<dbReference type="GO" id="GO:0016887">
    <property type="term" value="F:ATP hydrolysis activity"/>
    <property type="evidence" value="ECO:0007669"/>
    <property type="project" value="InterPro"/>
</dbReference>
<dbReference type="FunFam" id="3.40.50.300:FF:000640">
    <property type="entry name" value="MoxR family ATPase"/>
    <property type="match status" value="1"/>
</dbReference>
<dbReference type="InterPro" id="IPR003593">
    <property type="entry name" value="AAA+_ATPase"/>
</dbReference>
<dbReference type="InterPro" id="IPR041628">
    <property type="entry name" value="ChlI/MoxR_AAA_lid"/>
</dbReference>
<evidence type="ECO:0000259" key="4">
    <source>
        <dbReference type="SMART" id="SM00382"/>
    </source>
</evidence>
<dbReference type="CDD" id="cd00009">
    <property type="entry name" value="AAA"/>
    <property type="match status" value="1"/>
</dbReference>
<accession>A0AA94FH48</accession>
<reference evidence="5 6" key="1">
    <citation type="submission" date="2017-09" db="EMBL/GenBank/DDBJ databases">
        <title>Genomics of the genus Arcobacter.</title>
        <authorList>
            <person name="Perez-Cataluna A."/>
            <person name="Figueras M.J."/>
            <person name="Salas-Masso N."/>
        </authorList>
    </citation>
    <scope>NUCLEOTIDE SEQUENCE [LARGE SCALE GENOMIC DNA]</scope>
    <source>
        <strain evidence="5 6">CECT 7834</strain>
    </source>
</reference>
<dbReference type="PIRSF" id="PIRSF002849">
    <property type="entry name" value="AAA_ATPase_chaperone_MoxR_prd"/>
    <property type="match status" value="1"/>
</dbReference>
<organism evidence="5 6">
    <name type="scientific">Arcobacter cloacae</name>
    <dbReference type="NCBI Taxonomy" id="1054034"/>
    <lineage>
        <taxon>Bacteria</taxon>
        <taxon>Pseudomonadati</taxon>
        <taxon>Campylobacterota</taxon>
        <taxon>Epsilonproteobacteria</taxon>
        <taxon>Campylobacterales</taxon>
        <taxon>Arcobacteraceae</taxon>
        <taxon>Arcobacter</taxon>
    </lineage>
</organism>
<dbReference type="Pfam" id="PF07726">
    <property type="entry name" value="AAA_3"/>
    <property type="match status" value="1"/>
</dbReference>
<dbReference type="PANTHER" id="PTHR42759:SF1">
    <property type="entry name" value="MAGNESIUM-CHELATASE SUBUNIT CHLD"/>
    <property type="match status" value="1"/>
</dbReference>
<protein>
    <submittedName>
        <fullName evidence="5">ATPase</fullName>
    </submittedName>
</protein>
<evidence type="ECO:0000256" key="2">
    <source>
        <dbReference type="ARBA" id="ARBA00022840"/>
    </source>
</evidence>
<dbReference type="AlphaFoldDB" id="A0AA94FH48"/>
<keyword evidence="6" id="KW-1185">Reference proteome</keyword>
<evidence type="ECO:0000256" key="1">
    <source>
        <dbReference type="ARBA" id="ARBA00022741"/>
    </source>
</evidence>
<dbReference type="PANTHER" id="PTHR42759">
    <property type="entry name" value="MOXR FAMILY PROTEIN"/>
    <property type="match status" value="1"/>
</dbReference>
<comment type="caution">
    <text evidence="5">The sequence shown here is derived from an EMBL/GenBank/DDBJ whole genome shotgun (WGS) entry which is preliminary data.</text>
</comment>
<dbReference type="SUPFAM" id="SSF52540">
    <property type="entry name" value="P-loop containing nucleoside triphosphate hydrolases"/>
    <property type="match status" value="1"/>
</dbReference>
<sequence length="327" mass="36919">MLLTKKKDNNLHLQNKLNELKTEIAKGVIGQEEMVNSILIGLLTSGHILLEGVPGLAKTTTVKAVSQALNLDFKRIQFTPDLLPSDIIGAQIFDMKTNEFKIKKGPIFTNLLLADEINRAPAKVQSALLEVMQERQVTIAENTFKVDSPFLVLATQNPIEQEGAYTLPEAQLDRFMFKIVVSYNTKEQEYEIAKKVTMNSFETINKVLDKETLEELKKAVKNIHIDKELEEYIIDIIDASRNPQNYALDDLIDIIHFGASPRATIDMFKAVKANAYLRGNDYVSPIDIAMVVKNVLRHRIILTYEAMAKEINVDDVIQKILEKIAIP</sequence>
<keyword evidence="2" id="KW-0067">ATP-binding</keyword>
<dbReference type="Gene3D" id="3.40.50.300">
    <property type="entry name" value="P-loop containing nucleotide triphosphate hydrolases"/>
    <property type="match status" value="1"/>
</dbReference>
<comment type="similarity">
    <text evidence="3">Belongs to the MoxR family.</text>
</comment>
<evidence type="ECO:0000313" key="6">
    <source>
        <dbReference type="Proteomes" id="UP000290378"/>
    </source>
</evidence>